<sequence>MIPTLAEIKINLGNALLYMRFNSVQIAPTPVNEENFWKSFFAAVLCIPSTIYLTIAQPLETEPTIDLFALFLIDSLFYVISWIAYPIIMHLLLLLHKKEKQFGVFIIHYNWLQVWQLLAFTLLFFILQTDLLPDYLGAFLYLITLLYVLMAQAYMTKTTLETGWFSATAFVFFNLVLAQAILALNQDMMYL</sequence>
<keyword evidence="1" id="KW-0812">Transmembrane</keyword>
<proteinExistence type="predicted"/>
<dbReference type="EMBL" id="LAQL01000002">
    <property type="protein sequence ID" value="KLN62413.1"/>
    <property type="molecule type" value="Genomic_DNA"/>
</dbReference>
<evidence type="ECO:0000256" key="1">
    <source>
        <dbReference type="SAM" id="Phobius"/>
    </source>
</evidence>
<gene>
    <name evidence="3" type="ORF">WH96_02615</name>
</gene>
<name>A0A0H2MJ55_9PROT</name>
<organism evidence="3 4">
    <name type="scientific">Kiloniella spongiae</name>
    <dbReference type="NCBI Taxonomy" id="1489064"/>
    <lineage>
        <taxon>Bacteria</taxon>
        <taxon>Pseudomonadati</taxon>
        <taxon>Pseudomonadota</taxon>
        <taxon>Alphaproteobacteria</taxon>
        <taxon>Rhodospirillales</taxon>
        <taxon>Kiloniellaceae</taxon>
        <taxon>Kiloniella</taxon>
    </lineage>
</organism>
<keyword evidence="4" id="KW-1185">Reference proteome</keyword>
<dbReference type="Proteomes" id="UP000035444">
    <property type="component" value="Unassembled WGS sequence"/>
</dbReference>
<feature type="transmembrane region" description="Helical" evidence="1">
    <location>
        <begin position="139"/>
        <end position="156"/>
    </location>
</feature>
<evidence type="ECO:0000313" key="4">
    <source>
        <dbReference type="Proteomes" id="UP000035444"/>
    </source>
</evidence>
<dbReference type="AlphaFoldDB" id="A0A0H2MJ55"/>
<feature type="transmembrane region" description="Helical" evidence="1">
    <location>
        <begin position="67"/>
        <end position="88"/>
    </location>
</feature>
<comment type="caution">
    <text evidence="3">The sequence shown here is derived from an EMBL/GenBank/DDBJ whole genome shotgun (WGS) entry which is preliminary data.</text>
</comment>
<feature type="transmembrane region" description="Helical" evidence="1">
    <location>
        <begin position="162"/>
        <end position="184"/>
    </location>
</feature>
<keyword evidence="1" id="KW-1133">Transmembrane helix</keyword>
<dbReference type="STRING" id="1489064.WH96_02615"/>
<accession>A0A0H2MJ55</accession>
<dbReference type="PROSITE" id="PS50858">
    <property type="entry name" value="BSD"/>
    <property type="match status" value="1"/>
</dbReference>
<reference evidence="3 4" key="1">
    <citation type="submission" date="2015-03" db="EMBL/GenBank/DDBJ databases">
        <title>Genome Sequence of Kiloniella spongiae MEBiC09566, isolated from a marine sponge.</title>
        <authorList>
            <person name="Shao Z."/>
            <person name="Wang L."/>
            <person name="Li X."/>
        </authorList>
    </citation>
    <scope>NUCLEOTIDE SEQUENCE [LARGE SCALE GENOMIC DNA]</scope>
    <source>
        <strain evidence="3 4">MEBiC09566</strain>
    </source>
</reference>
<feature type="transmembrane region" description="Helical" evidence="1">
    <location>
        <begin position="108"/>
        <end position="127"/>
    </location>
</feature>
<keyword evidence="1" id="KW-0472">Membrane</keyword>
<evidence type="ECO:0000259" key="2">
    <source>
        <dbReference type="PROSITE" id="PS50858"/>
    </source>
</evidence>
<feature type="transmembrane region" description="Helical" evidence="1">
    <location>
        <begin position="36"/>
        <end position="55"/>
    </location>
</feature>
<dbReference type="InterPro" id="IPR005607">
    <property type="entry name" value="BSD_dom"/>
</dbReference>
<feature type="domain" description="BSD" evidence="2">
    <location>
        <begin position="1"/>
        <end position="48"/>
    </location>
</feature>
<evidence type="ECO:0000313" key="3">
    <source>
        <dbReference type="EMBL" id="KLN62413.1"/>
    </source>
</evidence>
<protein>
    <recommendedName>
        <fullName evidence="2">BSD domain-containing protein</fullName>
    </recommendedName>
</protein>